<dbReference type="InterPro" id="IPR050678">
    <property type="entry name" value="DNA_Partitioning_ATPase"/>
</dbReference>
<organism evidence="2 3">
    <name type="scientific">Novipirellula aureliae</name>
    <dbReference type="NCBI Taxonomy" id="2527966"/>
    <lineage>
        <taxon>Bacteria</taxon>
        <taxon>Pseudomonadati</taxon>
        <taxon>Planctomycetota</taxon>
        <taxon>Planctomycetia</taxon>
        <taxon>Pirellulales</taxon>
        <taxon>Pirellulaceae</taxon>
        <taxon>Novipirellula</taxon>
    </lineage>
</organism>
<comment type="caution">
    <text evidence="2">The sequence shown here is derived from an EMBL/GenBank/DDBJ whole genome shotgun (WGS) entry which is preliminary data.</text>
</comment>
<accession>A0A5C6E8T4</accession>
<dbReference type="GO" id="GO:0016787">
    <property type="term" value="F:hydrolase activity"/>
    <property type="evidence" value="ECO:0007669"/>
    <property type="project" value="UniProtKB-KW"/>
</dbReference>
<sequence>MTTFVLLCHGIRSDFTGLHRIAIGNCHGKNKQRRKVERFTICLINQKGGCGKSSTCFHLAGSFAAAGLSVLLVDADPQGSLSQGFFGPEVVEQLPLSETLAALFDESQFFSDPNSLIRETGFDSISIVPTNHHLGAFNMPSPENGGMLQFAIRDFLDEVDGFDVVLIDCPPNLYQCSWNTMIASDYVIIPVPPEDFGTQGLRAVHQCIDHARQLNPELRRLGHLVTRHDKRLLIHRSYEQRLREVYDQLVFETIIPEASAFKVSIACRQPVELYDRRSSAAESMRTLTTEVLDKIRMKLQRHVA</sequence>
<evidence type="ECO:0000259" key="1">
    <source>
        <dbReference type="Pfam" id="PF13614"/>
    </source>
</evidence>
<dbReference type="OrthoDB" id="273969at2"/>
<dbReference type="EMBL" id="SJPY01000001">
    <property type="protein sequence ID" value="TWU44945.1"/>
    <property type="molecule type" value="Genomic_DNA"/>
</dbReference>
<dbReference type="Proteomes" id="UP000315471">
    <property type="component" value="Unassembled WGS sequence"/>
</dbReference>
<dbReference type="EC" id="3.6.-.-" evidence="2"/>
<dbReference type="PANTHER" id="PTHR13696">
    <property type="entry name" value="P-LOOP CONTAINING NUCLEOSIDE TRIPHOSPHATE HYDROLASE"/>
    <property type="match status" value="1"/>
</dbReference>
<name>A0A5C6E8T4_9BACT</name>
<proteinExistence type="predicted"/>
<keyword evidence="2" id="KW-0378">Hydrolase</keyword>
<dbReference type="Pfam" id="PF13614">
    <property type="entry name" value="AAA_31"/>
    <property type="match status" value="1"/>
</dbReference>
<dbReference type="CDD" id="cd02042">
    <property type="entry name" value="ParAB_family"/>
    <property type="match status" value="1"/>
</dbReference>
<feature type="domain" description="AAA" evidence="1">
    <location>
        <begin position="40"/>
        <end position="218"/>
    </location>
</feature>
<dbReference type="InterPro" id="IPR025669">
    <property type="entry name" value="AAA_dom"/>
</dbReference>
<reference evidence="2 3" key="1">
    <citation type="submission" date="2019-02" db="EMBL/GenBank/DDBJ databases">
        <title>Deep-cultivation of Planctomycetes and their phenomic and genomic characterization uncovers novel biology.</title>
        <authorList>
            <person name="Wiegand S."/>
            <person name="Jogler M."/>
            <person name="Boedeker C."/>
            <person name="Pinto D."/>
            <person name="Vollmers J."/>
            <person name="Rivas-Marin E."/>
            <person name="Kohn T."/>
            <person name="Peeters S.H."/>
            <person name="Heuer A."/>
            <person name="Rast P."/>
            <person name="Oberbeckmann S."/>
            <person name="Bunk B."/>
            <person name="Jeske O."/>
            <person name="Meyerdierks A."/>
            <person name="Storesund J.E."/>
            <person name="Kallscheuer N."/>
            <person name="Luecker S."/>
            <person name="Lage O.M."/>
            <person name="Pohl T."/>
            <person name="Merkel B.J."/>
            <person name="Hornburger P."/>
            <person name="Mueller R.-W."/>
            <person name="Bruemmer F."/>
            <person name="Labrenz M."/>
            <person name="Spormann A.M."/>
            <person name="Op Den Camp H."/>
            <person name="Overmann J."/>
            <person name="Amann R."/>
            <person name="Jetten M.S.M."/>
            <person name="Mascher T."/>
            <person name="Medema M.H."/>
            <person name="Devos D.P."/>
            <person name="Kaster A.-K."/>
            <person name="Ovreas L."/>
            <person name="Rohde M."/>
            <person name="Galperin M.Y."/>
            <person name="Jogler C."/>
        </authorList>
    </citation>
    <scope>NUCLEOTIDE SEQUENCE [LARGE SCALE GENOMIC DNA]</scope>
    <source>
        <strain evidence="2 3">Q31b</strain>
    </source>
</reference>
<protein>
    <submittedName>
        <fullName evidence="2">MinD/ParA/CobQ/CobA-like protein</fullName>
        <ecNumber evidence="2">3.6.-.-</ecNumber>
    </submittedName>
</protein>
<keyword evidence="3" id="KW-1185">Reference proteome</keyword>
<evidence type="ECO:0000313" key="3">
    <source>
        <dbReference type="Proteomes" id="UP000315471"/>
    </source>
</evidence>
<dbReference type="PANTHER" id="PTHR13696:SF99">
    <property type="entry name" value="COBYRINIC ACID AC-DIAMIDE SYNTHASE"/>
    <property type="match status" value="1"/>
</dbReference>
<gene>
    <name evidence="2" type="ORF">Q31b_01160</name>
</gene>
<dbReference type="AlphaFoldDB" id="A0A5C6E8T4"/>
<dbReference type="Gene3D" id="3.40.50.300">
    <property type="entry name" value="P-loop containing nucleotide triphosphate hydrolases"/>
    <property type="match status" value="1"/>
</dbReference>
<dbReference type="SUPFAM" id="SSF52540">
    <property type="entry name" value="P-loop containing nucleoside triphosphate hydrolases"/>
    <property type="match status" value="1"/>
</dbReference>
<evidence type="ECO:0000313" key="2">
    <source>
        <dbReference type="EMBL" id="TWU44945.1"/>
    </source>
</evidence>
<dbReference type="InterPro" id="IPR027417">
    <property type="entry name" value="P-loop_NTPase"/>
</dbReference>